<dbReference type="InterPro" id="IPR025295">
    <property type="entry name" value="eCIS_core_dom"/>
</dbReference>
<protein>
    <recommendedName>
        <fullName evidence="2">eCIS core domain-containing protein</fullName>
    </recommendedName>
</protein>
<accession>M0APP9</accession>
<dbReference type="Proteomes" id="UP000011693">
    <property type="component" value="Unassembled WGS sequence"/>
</dbReference>
<organism evidence="3 4">
    <name type="scientific">Natrialba chahannaoensis JCM 10990</name>
    <dbReference type="NCBI Taxonomy" id="1227492"/>
    <lineage>
        <taxon>Archaea</taxon>
        <taxon>Methanobacteriati</taxon>
        <taxon>Methanobacteriota</taxon>
        <taxon>Stenosarchaea group</taxon>
        <taxon>Halobacteria</taxon>
        <taxon>Halobacteriales</taxon>
        <taxon>Natrialbaceae</taxon>
        <taxon>Natrialba</taxon>
    </lineage>
</organism>
<sequence>KAFTCGNDIVFNSGEYDTESPEGQHLLAHELAHVKQQNGGASISMMPKEGADLEIDPDPQLEREADEAAEQALSGEEPLVVNRMGTEVHIQRAAAGAPVKGAAGGSNLAERVSAIEASLSELEPLKPLADRTEELTAQLDTGDDGIAKKVGVAGMWGSIGAALTAAQHAGAEAIGLDSLLGNVTGEAHADAALGMVIAGTTAAKVTGGKEGLSALKERTKAWFSEWRAKSDEDERKSREETEVDNEDESVFGIF</sequence>
<dbReference type="STRING" id="1227492.C482_08833"/>
<evidence type="ECO:0000259" key="2">
    <source>
        <dbReference type="Pfam" id="PF13699"/>
    </source>
</evidence>
<evidence type="ECO:0000313" key="3">
    <source>
        <dbReference type="EMBL" id="ELZ00696.1"/>
    </source>
</evidence>
<feature type="domain" description="eCIS core" evidence="2">
    <location>
        <begin position="1"/>
        <end position="40"/>
    </location>
</feature>
<evidence type="ECO:0000256" key="1">
    <source>
        <dbReference type="SAM" id="MobiDB-lite"/>
    </source>
</evidence>
<feature type="region of interest" description="Disordered" evidence="1">
    <location>
        <begin position="227"/>
        <end position="254"/>
    </location>
</feature>
<gene>
    <name evidence="3" type="ORF">C482_08833</name>
</gene>
<reference evidence="3 4" key="1">
    <citation type="journal article" date="2014" name="PLoS Genet.">
        <title>Phylogenetically driven sequencing of extremely halophilic archaea reveals strategies for static and dynamic osmo-response.</title>
        <authorList>
            <person name="Becker E.A."/>
            <person name="Seitzer P.M."/>
            <person name="Tritt A."/>
            <person name="Larsen D."/>
            <person name="Krusor M."/>
            <person name="Yao A.I."/>
            <person name="Wu D."/>
            <person name="Madern D."/>
            <person name="Eisen J.A."/>
            <person name="Darling A.E."/>
            <person name="Facciotti M.T."/>
        </authorList>
    </citation>
    <scope>NUCLEOTIDE SEQUENCE [LARGE SCALE GENOMIC DNA]</scope>
    <source>
        <strain evidence="3 4">JCM 10990</strain>
    </source>
</reference>
<dbReference type="RefSeq" id="WP_006167159.1">
    <property type="nucleotide sequence ID" value="NZ_AOIN01000049.1"/>
</dbReference>
<name>M0APP9_9EURY</name>
<dbReference type="PATRIC" id="fig|1227492.4.peg.1732"/>
<keyword evidence="4" id="KW-1185">Reference proteome</keyword>
<comment type="caution">
    <text evidence="3">The sequence shown here is derived from an EMBL/GenBank/DDBJ whole genome shotgun (WGS) entry which is preliminary data.</text>
</comment>
<dbReference type="OrthoDB" id="206512at2157"/>
<feature type="non-terminal residue" evidence="3">
    <location>
        <position position="1"/>
    </location>
</feature>
<feature type="compositionally biased region" description="Basic and acidic residues" evidence="1">
    <location>
        <begin position="227"/>
        <end position="240"/>
    </location>
</feature>
<dbReference type="EMBL" id="AOIN01000049">
    <property type="protein sequence ID" value="ELZ00696.1"/>
    <property type="molecule type" value="Genomic_DNA"/>
</dbReference>
<dbReference type="Pfam" id="PF13699">
    <property type="entry name" value="eCIS_core"/>
    <property type="match status" value="1"/>
</dbReference>
<proteinExistence type="predicted"/>
<evidence type="ECO:0000313" key="4">
    <source>
        <dbReference type="Proteomes" id="UP000011693"/>
    </source>
</evidence>
<feature type="compositionally biased region" description="Acidic residues" evidence="1">
    <location>
        <begin position="241"/>
        <end position="254"/>
    </location>
</feature>
<dbReference type="AlphaFoldDB" id="M0APP9"/>